<comment type="caution">
    <text evidence="2">The sequence shown here is derived from an EMBL/GenBank/DDBJ whole genome shotgun (WGS) entry which is preliminary data.</text>
</comment>
<accession>A0A6B3SM82</accession>
<dbReference type="Proteomes" id="UP000482155">
    <property type="component" value="Unassembled WGS sequence"/>
</dbReference>
<dbReference type="AlphaFoldDB" id="A0A6B3SM82"/>
<reference evidence="2 3" key="1">
    <citation type="submission" date="2020-02" db="EMBL/GenBank/DDBJ databases">
        <authorList>
            <person name="Kim M.K."/>
        </authorList>
    </citation>
    <scope>NUCLEOTIDE SEQUENCE [LARGE SCALE GENOMIC DNA]</scope>
    <source>
        <strain evidence="2 3">17J57-3</strain>
    </source>
</reference>
<proteinExistence type="predicted"/>
<keyword evidence="1" id="KW-0175">Coiled coil</keyword>
<sequence length="132" mass="14770">MANQRKTPEARARDLRLAMHRIQEGKALTGASKLTIAAVAREAGVSASLIHNRYPKIAEDIKSNRQVQVRARGASDADSDVLEWEREKNGFLKTELAMMQEVLAKLQEVNAELTYENVRLKVQGMKKEIDPG</sequence>
<evidence type="ECO:0000313" key="3">
    <source>
        <dbReference type="Proteomes" id="UP000482155"/>
    </source>
</evidence>
<name>A0A6B3SM82_9BURK</name>
<evidence type="ECO:0000256" key="1">
    <source>
        <dbReference type="SAM" id="Coils"/>
    </source>
</evidence>
<protein>
    <submittedName>
        <fullName evidence="2">TetR family transcriptional regulator</fullName>
    </submittedName>
</protein>
<gene>
    <name evidence="2" type="ORF">G3574_12705</name>
</gene>
<feature type="coiled-coil region" evidence="1">
    <location>
        <begin position="92"/>
        <end position="123"/>
    </location>
</feature>
<evidence type="ECO:0000313" key="2">
    <source>
        <dbReference type="EMBL" id="NEX61940.1"/>
    </source>
</evidence>
<keyword evidence="3" id="KW-1185">Reference proteome</keyword>
<dbReference type="EMBL" id="JAAIVB010000041">
    <property type="protein sequence ID" value="NEX61940.1"/>
    <property type="molecule type" value="Genomic_DNA"/>
</dbReference>
<organism evidence="2 3">
    <name type="scientific">Noviherbaspirillum galbum</name>
    <dbReference type="NCBI Taxonomy" id="2709383"/>
    <lineage>
        <taxon>Bacteria</taxon>
        <taxon>Pseudomonadati</taxon>
        <taxon>Pseudomonadota</taxon>
        <taxon>Betaproteobacteria</taxon>
        <taxon>Burkholderiales</taxon>
        <taxon>Oxalobacteraceae</taxon>
        <taxon>Noviherbaspirillum</taxon>
    </lineage>
</organism>
<dbReference type="RefSeq" id="WP_163963663.1">
    <property type="nucleotide sequence ID" value="NZ_JAAIVB010000041.1"/>
</dbReference>